<evidence type="ECO:0000313" key="1">
    <source>
        <dbReference type="EMBL" id="CAG8687932.1"/>
    </source>
</evidence>
<keyword evidence="2" id="KW-1185">Reference proteome</keyword>
<gene>
    <name evidence="1" type="ORF">FMOSSE_LOCUS13192</name>
</gene>
<comment type="caution">
    <text evidence="1">The sequence shown here is derived from an EMBL/GenBank/DDBJ whole genome shotgun (WGS) entry which is preliminary data.</text>
</comment>
<dbReference type="Proteomes" id="UP000789375">
    <property type="component" value="Unassembled WGS sequence"/>
</dbReference>
<protein>
    <submittedName>
        <fullName evidence="1">14064_t:CDS:1</fullName>
    </submittedName>
</protein>
<name>A0A9N9ERE6_FUNMO</name>
<dbReference type="AlphaFoldDB" id="A0A9N9ERE6"/>
<evidence type="ECO:0000313" key="2">
    <source>
        <dbReference type="Proteomes" id="UP000789375"/>
    </source>
</evidence>
<sequence>MKQCYHTSTQEKNINWILLNIDPTPIAFYRHIMSSQREHSIQRYNEALTMAIDRTSDDHKNKLISLKQRVDEQSIASVDWRLWLEEKRAALVREGIQQTNVIVHDQFNTLVTEQTDKKELLSTEKQSYESWILSTGKNVSEVLKEYTEKMTKNKEFLYLAYFGIVDLTDEDTHFKDMFSDEEWIEMKNDFKVIVKLEDLLKDEENPFFQLMDKITQVVDESPNDIITAIEKNCIIDNNQKMNAIRQLIQNYIFNLDRMPNSVSEYYFSNSFTNMITKGILTFEQEFSYDEGETESLASKMVLNLNQKPTDRSIIGQKCDFRIQKDGFEYLIGLRAGGLPEACKSKKWNDKVDLAVAMRDEFAVMAKNIWCFGLLKTIKLPQSSIQISILERVITLLLRIEKTLKKMENYRTKILIEKAQFYRNRRNSELQMSYSICTVGRTSRIRKVKE</sequence>
<organism evidence="1 2">
    <name type="scientific">Funneliformis mosseae</name>
    <name type="common">Endomycorrhizal fungus</name>
    <name type="synonym">Glomus mosseae</name>
    <dbReference type="NCBI Taxonomy" id="27381"/>
    <lineage>
        <taxon>Eukaryota</taxon>
        <taxon>Fungi</taxon>
        <taxon>Fungi incertae sedis</taxon>
        <taxon>Mucoromycota</taxon>
        <taxon>Glomeromycotina</taxon>
        <taxon>Glomeromycetes</taxon>
        <taxon>Glomerales</taxon>
        <taxon>Glomeraceae</taxon>
        <taxon>Funneliformis</taxon>
    </lineage>
</organism>
<dbReference type="EMBL" id="CAJVPP010007370">
    <property type="protein sequence ID" value="CAG8687932.1"/>
    <property type="molecule type" value="Genomic_DNA"/>
</dbReference>
<reference evidence="1" key="1">
    <citation type="submission" date="2021-06" db="EMBL/GenBank/DDBJ databases">
        <authorList>
            <person name="Kallberg Y."/>
            <person name="Tangrot J."/>
            <person name="Rosling A."/>
        </authorList>
    </citation>
    <scope>NUCLEOTIDE SEQUENCE</scope>
    <source>
        <strain evidence="1">87-6 pot B 2015</strain>
    </source>
</reference>
<accession>A0A9N9ERE6</accession>
<proteinExistence type="predicted"/>